<evidence type="ECO:0000256" key="2">
    <source>
        <dbReference type="ARBA" id="ARBA00023125"/>
    </source>
</evidence>
<proteinExistence type="predicted"/>
<feature type="domain" description="HTH tetR-type" evidence="6">
    <location>
        <begin position="228"/>
        <end position="288"/>
    </location>
</feature>
<dbReference type="InterPro" id="IPR050109">
    <property type="entry name" value="HTH-type_TetR-like_transc_reg"/>
</dbReference>
<dbReference type="InterPro" id="IPR009057">
    <property type="entry name" value="Homeodomain-like_sf"/>
</dbReference>
<feature type="compositionally biased region" description="Basic residues" evidence="5">
    <location>
        <begin position="193"/>
        <end position="206"/>
    </location>
</feature>
<accession>A0ABX3VZH3</accession>
<dbReference type="Gene3D" id="1.10.357.10">
    <property type="entry name" value="Tetracycline Repressor, domain 2"/>
    <property type="match status" value="2"/>
</dbReference>
<feature type="DNA-binding region" description="H-T-H motif" evidence="4">
    <location>
        <begin position="27"/>
        <end position="46"/>
    </location>
</feature>
<keyword evidence="8" id="KW-1185">Reference proteome</keyword>
<feature type="domain" description="HTH tetR-type" evidence="6">
    <location>
        <begin position="4"/>
        <end position="64"/>
    </location>
</feature>
<dbReference type="PANTHER" id="PTHR30055:SF234">
    <property type="entry name" value="HTH-TYPE TRANSCRIPTIONAL REGULATOR BETI"/>
    <property type="match status" value="1"/>
</dbReference>
<evidence type="ECO:0000256" key="1">
    <source>
        <dbReference type="ARBA" id="ARBA00023015"/>
    </source>
</evidence>
<evidence type="ECO:0000259" key="6">
    <source>
        <dbReference type="PROSITE" id="PS50977"/>
    </source>
</evidence>
<feature type="region of interest" description="Disordered" evidence="5">
    <location>
        <begin position="193"/>
        <end position="224"/>
    </location>
</feature>
<evidence type="ECO:0000313" key="8">
    <source>
        <dbReference type="Proteomes" id="UP000193710"/>
    </source>
</evidence>
<evidence type="ECO:0000256" key="3">
    <source>
        <dbReference type="ARBA" id="ARBA00023163"/>
    </source>
</evidence>
<keyword evidence="1" id="KW-0805">Transcription regulation</keyword>
<evidence type="ECO:0000256" key="4">
    <source>
        <dbReference type="PROSITE-ProRule" id="PRU00335"/>
    </source>
</evidence>
<protein>
    <recommendedName>
        <fullName evidence="6">HTH tetR-type domain-containing protein</fullName>
    </recommendedName>
</protein>
<dbReference type="Proteomes" id="UP000193710">
    <property type="component" value="Unassembled WGS sequence"/>
</dbReference>
<dbReference type="InterPro" id="IPR001647">
    <property type="entry name" value="HTH_TetR"/>
</dbReference>
<keyword evidence="3" id="KW-0804">Transcription</keyword>
<organism evidence="7 8">
    <name type="scientific">Mycobacterium triplex</name>
    <dbReference type="NCBI Taxonomy" id="47839"/>
    <lineage>
        <taxon>Bacteria</taxon>
        <taxon>Bacillati</taxon>
        <taxon>Actinomycetota</taxon>
        <taxon>Actinomycetes</taxon>
        <taxon>Mycobacteriales</taxon>
        <taxon>Mycobacteriaceae</taxon>
        <taxon>Mycobacterium</taxon>
        <taxon>Mycobacterium simiae complex</taxon>
    </lineage>
</organism>
<dbReference type="EMBL" id="LQPY01000041">
    <property type="protein sequence ID" value="ORW99227.1"/>
    <property type="molecule type" value="Genomic_DNA"/>
</dbReference>
<comment type="caution">
    <text evidence="7">The sequence shown here is derived from an EMBL/GenBank/DDBJ whole genome shotgun (WGS) entry which is preliminary data.</text>
</comment>
<dbReference type="PRINTS" id="PR00455">
    <property type="entry name" value="HTHTETR"/>
</dbReference>
<sequence>MAPEHRRAQIIAAARSVFLEYGFAGTRVRDIAERAGITENLVYVRFANKNEIYQAAVTDPLDDLVDRLTTAVTETTQAGQPRSALFERFHAVLYASMTEIAPLLAAALFSVPEAGRGYFSDVVLPKFTQAISSVITDVTGFDVDSLELDVLVEGVFGLHFGLALDSIFAKQPVPAEVVARTLAVMFGEGIPTKHKQRLQPRKRPSRVRSVASATEAAGPDPGTRLSAAERKAQISTAAQEVFVESGLAMARTKEIADRAGITEAFMFRLFDSKEELYQTAIEDPAAELVRSWADEIRRCVDHGDAAVDTLLAINEKGIAILSDLAPLFVIAVFSQMERGKRFYRQIVEPALSQPLLSTPVASWDSEKVNTEVMWRALFGVQLGIVIRHQMTNIPIDTPEVARQLTHMIVTGIRRPAGGGAPRKARAVNS</sequence>
<evidence type="ECO:0000256" key="5">
    <source>
        <dbReference type="SAM" id="MobiDB-lite"/>
    </source>
</evidence>
<feature type="DNA-binding region" description="H-T-H motif" evidence="4">
    <location>
        <begin position="251"/>
        <end position="270"/>
    </location>
</feature>
<dbReference type="PANTHER" id="PTHR30055">
    <property type="entry name" value="HTH-TYPE TRANSCRIPTIONAL REGULATOR RUTR"/>
    <property type="match status" value="1"/>
</dbReference>
<dbReference type="PROSITE" id="PS50977">
    <property type="entry name" value="HTH_TETR_2"/>
    <property type="match status" value="2"/>
</dbReference>
<evidence type="ECO:0000313" key="7">
    <source>
        <dbReference type="EMBL" id="ORW99227.1"/>
    </source>
</evidence>
<keyword evidence="2 4" id="KW-0238">DNA-binding</keyword>
<dbReference type="Pfam" id="PF00440">
    <property type="entry name" value="TetR_N"/>
    <property type="match status" value="2"/>
</dbReference>
<reference evidence="7 8" key="1">
    <citation type="submission" date="2016-01" db="EMBL/GenBank/DDBJ databases">
        <title>The new phylogeny of the genus Mycobacterium.</title>
        <authorList>
            <person name="Tarcisio F."/>
            <person name="Conor M."/>
            <person name="Antonella G."/>
            <person name="Elisabetta G."/>
            <person name="Giulia F.S."/>
            <person name="Sara T."/>
            <person name="Anna F."/>
            <person name="Clotilde B."/>
            <person name="Roberto B."/>
            <person name="Veronica D.S."/>
            <person name="Fabio R."/>
            <person name="Monica P."/>
            <person name="Olivier J."/>
            <person name="Enrico T."/>
            <person name="Nicola S."/>
        </authorList>
    </citation>
    <scope>NUCLEOTIDE SEQUENCE [LARGE SCALE GENOMIC DNA]</scope>
    <source>
        <strain evidence="7 8">DSM 44626</strain>
    </source>
</reference>
<dbReference type="SUPFAM" id="SSF46689">
    <property type="entry name" value="Homeodomain-like"/>
    <property type="match status" value="2"/>
</dbReference>
<gene>
    <name evidence="7" type="ORF">AWC29_28320</name>
</gene>
<name>A0ABX3VZH3_9MYCO</name>